<gene>
    <name evidence="1" type="ORF">BIU88_10455</name>
</gene>
<dbReference type="STRING" id="274537.BIU88_10455"/>
<keyword evidence="2" id="KW-1185">Reference proteome</keyword>
<dbReference type="RefSeq" id="WP_069810707.1">
    <property type="nucleotide sequence ID" value="NZ_CP017305.1"/>
</dbReference>
<evidence type="ECO:0000313" key="1">
    <source>
        <dbReference type="EMBL" id="AOS84515.1"/>
    </source>
</evidence>
<name>A0A1D8D3X4_CHLLM</name>
<organism evidence="1 2">
    <name type="scientific">Chlorobaculum limnaeum</name>
    <dbReference type="NCBI Taxonomy" id="274537"/>
    <lineage>
        <taxon>Bacteria</taxon>
        <taxon>Pseudomonadati</taxon>
        <taxon>Chlorobiota</taxon>
        <taxon>Chlorobiia</taxon>
        <taxon>Chlorobiales</taxon>
        <taxon>Chlorobiaceae</taxon>
        <taxon>Chlorobaculum</taxon>
    </lineage>
</organism>
<sequence length="287" mass="31138">MSRSQIACAFDASSTTVARVKSTSHGSFTMTMCRTIDGGLDNFGGPKGAKLAGKIVSALKAWRDEPVALSFSPSEILTLPAWFASGTPDGYRDNLCKIEAGYFLDKADIWQWHDMALEPGAHPPAGLDRRMLLFYPLEPARFIESELRKHRDVSWRGVHAEAVARLSAVTGDALAVLEFEERYAALSISRNGKIGYFRYWPVKEASEREYFAITELTSAPLDGAPVNVTGPAASAKIIERISHETSRAIAPLELHPWVSAEKGANKAKSPTATMRAVSAAIMALNGG</sequence>
<evidence type="ECO:0000313" key="2">
    <source>
        <dbReference type="Proteomes" id="UP000095185"/>
    </source>
</evidence>
<dbReference type="Proteomes" id="UP000095185">
    <property type="component" value="Chromosome"/>
</dbReference>
<proteinExistence type="predicted"/>
<accession>A0A1D8D3X4</accession>
<dbReference type="KEGG" id="clz:BIU88_10455"/>
<dbReference type="EMBL" id="CP017305">
    <property type="protein sequence ID" value="AOS84515.1"/>
    <property type="molecule type" value="Genomic_DNA"/>
</dbReference>
<reference evidence="1" key="1">
    <citation type="submission" date="2016-09" db="EMBL/GenBank/DDBJ databases">
        <title>Genome sequence of Chlorobaculum limnaeum.</title>
        <authorList>
            <person name="Liu Z."/>
            <person name="Tank M."/>
            <person name="Bryant D.A."/>
        </authorList>
    </citation>
    <scope>NUCLEOTIDE SEQUENCE [LARGE SCALE GENOMIC DNA]</scope>
    <source>
        <strain evidence="1">DSM 1677</strain>
    </source>
</reference>
<dbReference type="OrthoDB" id="597004at2"/>
<protein>
    <submittedName>
        <fullName evidence="1">Uncharacterized protein</fullName>
    </submittedName>
</protein>
<dbReference type="AlphaFoldDB" id="A0A1D8D3X4"/>